<dbReference type="Pfam" id="PF02510">
    <property type="entry name" value="SPAN"/>
    <property type="match status" value="1"/>
</dbReference>
<reference evidence="2 3" key="1">
    <citation type="submission" date="2018-06" db="EMBL/GenBank/DDBJ databases">
        <authorList>
            <consortium name="Pathogen Informatics"/>
            <person name="Doyle S."/>
        </authorList>
    </citation>
    <scope>NUCLEOTIDE SEQUENCE [LARGE SCALE GENOMIC DNA]</scope>
    <source>
        <strain evidence="2 3">NCTC8261</strain>
    </source>
</reference>
<dbReference type="EMBL" id="UGXT01000002">
    <property type="protein sequence ID" value="SUH35390.1"/>
    <property type="molecule type" value="Genomic_DNA"/>
</dbReference>
<gene>
    <name evidence="2" type="primary">spaN_2</name>
    <name evidence="2" type="ORF">NCTC8261_01608</name>
</gene>
<dbReference type="Proteomes" id="UP000254712">
    <property type="component" value="Unassembled WGS sequence"/>
</dbReference>
<feature type="domain" description="Surface presentation of antigen" evidence="1">
    <location>
        <begin position="22"/>
        <end position="49"/>
    </location>
</feature>
<evidence type="ECO:0000259" key="1">
    <source>
        <dbReference type="Pfam" id="PF02510"/>
    </source>
</evidence>
<dbReference type="InterPro" id="IPR056746">
    <property type="entry name" value="SPAN_dom"/>
</dbReference>
<proteinExistence type="predicted"/>
<accession>A0A379WNB8</accession>
<name>A0A379WNB8_SALET</name>
<organism evidence="2 3">
    <name type="scientific">Salmonella enterica I</name>
    <dbReference type="NCBI Taxonomy" id="59201"/>
    <lineage>
        <taxon>Bacteria</taxon>
        <taxon>Pseudomonadati</taxon>
        <taxon>Pseudomonadota</taxon>
        <taxon>Gammaproteobacteria</taxon>
        <taxon>Enterobacterales</taxon>
        <taxon>Enterobacteriaceae</taxon>
        <taxon>Salmonella</taxon>
    </lineage>
</organism>
<sequence length="51" mass="5726">MPLAAQSKPMMTIFPTADGVKGEDSSLTYRFQRWGNDYSVNIQARQAGSFR</sequence>
<protein>
    <submittedName>
        <fullName evidence="2">Antigen presentation protein SpaN</fullName>
    </submittedName>
</protein>
<evidence type="ECO:0000313" key="3">
    <source>
        <dbReference type="Proteomes" id="UP000254712"/>
    </source>
</evidence>
<dbReference type="AlphaFoldDB" id="A0A379WNB8"/>
<evidence type="ECO:0000313" key="2">
    <source>
        <dbReference type="EMBL" id="SUH35390.1"/>
    </source>
</evidence>